<sequence length="89" mass="9800">VCCSILTPLVGLQVLSLERNYELRIDANIGTTITALFASLTQTGLFFRQSIQIALSHFLFNLPGDSRSVGFRRIQIIASVSCRIFVGIP</sequence>
<evidence type="ECO:0000313" key="7">
    <source>
        <dbReference type="EMBL" id="CAF4321175.1"/>
    </source>
</evidence>
<dbReference type="GO" id="GO:0016324">
    <property type="term" value="C:apical plasma membrane"/>
    <property type="evidence" value="ECO:0007669"/>
    <property type="project" value="UniProtKB-SubCell"/>
</dbReference>
<keyword evidence="6" id="KW-0472">Membrane</keyword>
<evidence type="ECO:0000256" key="6">
    <source>
        <dbReference type="ARBA" id="ARBA00023136"/>
    </source>
</evidence>
<dbReference type="InterPro" id="IPR003841">
    <property type="entry name" value="Na/Pi_transpt"/>
</dbReference>
<evidence type="ECO:0000256" key="5">
    <source>
        <dbReference type="ARBA" id="ARBA00022989"/>
    </source>
</evidence>
<dbReference type="Proteomes" id="UP000663874">
    <property type="component" value="Unassembled WGS sequence"/>
</dbReference>
<evidence type="ECO:0000256" key="3">
    <source>
        <dbReference type="ARBA" id="ARBA00022475"/>
    </source>
</evidence>
<keyword evidence="5" id="KW-1133">Transmembrane helix</keyword>
<gene>
    <name evidence="7" type="ORF">FNK824_LOCUS41347</name>
    <name evidence="8" type="ORF">JBS370_LOCUS41094</name>
</gene>
<evidence type="ECO:0000256" key="1">
    <source>
        <dbReference type="ARBA" id="ARBA00004424"/>
    </source>
</evidence>
<name>A0A820JB36_9BILA</name>
<evidence type="ECO:0000313" key="9">
    <source>
        <dbReference type="Proteomes" id="UP000663874"/>
    </source>
</evidence>
<dbReference type="Proteomes" id="UP000663836">
    <property type="component" value="Unassembled WGS sequence"/>
</dbReference>
<comment type="caution">
    <text evidence="7">The sequence shown here is derived from an EMBL/GenBank/DDBJ whole genome shotgun (WGS) entry which is preliminary data.</text>
</comment>
<comment type="subcellular location">
    <subcellularLocation>
        <location evidence="1">Apical cell membrane</location>
        <topology evidence="1">Multi-pass membrane protein</topology>
    </subcellularLocation>
</comment>
<proteinExistence type="inferred from homology"/>
<comment type="similarity">
    <text evidence="2">Belongs to the SLC34A transporter family.</text>
</comment>
<reference evidence="7" key="1">
    <citation type="submission" date="2021-02" db="EMBL/GenBank/DDBJ databases">
        <authorList>
            <person name="Nowell W R."/>
        </authorList>
    </citation>
    <scope>NUCLEOTIDE SEQUENCE</scope>
</reference>
<dbReference type="GO" id="GO:0005436">
    <property type="term" value="F:sodium:phosphate symporter activity"/>
    <property type="evidence" value="ECO:0007669"/>
    <property type="project" value="InterPro"/>
</dbReference>
<dbReference type="AlphaFoldDB" id="A0A820JB36"/>
<dbReference type="PANTHER" id="PTHR10010">
    <property type="entry name" value="SOLUTE CARRIER FAMILY 34 SODIUM PHOSPHATE , MEMBER 2-RELATED"/>
    <property type="match status" value="1"/>
</dbReference>
<protein>
    <submittedName>
        <fullName evidence="7">Uncharacterized protein</fullName>
    </submittedName>
</protein>
<dbReference type="EMBL" id="CAJOBD010042287">
    <property type="protein sequence ID" value="CAF4323539.1"/>
    <property type="molecule type" value="Genomic_DNA"/>
</dbReference>
<evidence type="ECO:0000256" key="2">
    <source>
        <dbReference type="ARBA" id="ARBA00005808"/>
    </source>
</evidence>
<evidence type="ECO:0000313" key="8">
    <source>
        <dbReference type="EMBL" id="CAF4323539.1"/>
    </source>
</evidence>
<keyword evidence="4" id="KW-0812">Transmembrane</keyword>
<dbReference type="PANTHER" id="PTHR10010:SF46">
    <property type="entry name" value="SODIUM-DEPENDENT PHOSPHATE TRANSPORT PROTEIN 2B"/>
    <property type="match status" value="1"/>
</dbReference>
<accession>A0A820JB36</accession>
<keyword evidence="3" id="KW-1003">Cell membrane</keyword>
<dbReference type="GO" id="GO:0044341">
    <property type="term" value="P:sodium-dependent phosphate transport"/>
    <property type="evidence" value="ECO:0007669"/>
    <property type="project" value="InterPro"/>
</dbReference>
<feature type="non-terminal residue" evidence="7">
    <location>
        <position position="1"/>
    </location>
</feature>
<organism evidence="7 9">
    <name type="scientific">Rotaria sordida</name>
    <dbReference type="NCBI Taxonomy" id="392033"/>
    <lineage>
        <taxon>Eukaryota</taxon>
        <taxon>Metazoa</taxon>
        <taxon>Spiralia</taxon>
        <taxon>Gnathifera</taxon>
        <taxon>Rotifera</taxon>
        <taxon>Eurotatoria</taxon>
        <taxon>Bdelloidea</taxon>
        <taxon>Philodinida</taxon>
        <taxon>Philodinidae</taxon>
        <taxon>Rotaria</taxon>
    </lineage>
</organism>
<evidence type="ECO:0000256" key="4">
    <source>
        <dbReference type="ARBA" id="ARBA00022692"/>
    </source>
</evidence>
<dbReference type="EMBL" id="CAJOBE010039434">
    <property type="protein sequence ID" value="CAF4321175.1"/>
    <property type="molecule type" value="Genomic_DNA"/>
</dbReference>